<dbReference type="InterPro" id="IPR038666">
    <property type="entry name" value="SSP1_head-tail_sf"/>
</dbReference>
<accession>A0A411Z3S4</accession>
<evidence type="ECO:0000313" key="2">
    <source>
        <dbReference type="Proteomes" id="UP000284547"/>
    </source>
</evidence>
<dbReference type="Pfam" id="PF05521">
    <property type="entry name" value="Phage_HCP"/>
    <property type="match status" value="1"/>
</dbReference>
<proteinExistence type="predicted"/>
<sequence length="138" mass="15163">MGQAVCAVDARPEAGTDCMPWGDAAFWRCPVENLIMRAGLLRHEVELEREVETIAASGAVVKTWQVYASRRAELRESTADEFLNSTIEGTSQKAVFVIRWTDGVQVGDRLLHAGKAWQIVGLVEIGVKRGLELRVVAA</sequence>
<keyword evidence="2" id="KW-1185">Reference proteome</keyword>
<gene>
    <name evidence="1" type="ORF">D1012_07190</name>
</gene>
<dbReference type="AlphaFoldDB" id="A0A411Z3S4"/>
<dbReference type="EMBL" id="QWEY01000003">
    <property type="protein sequence ID" value="RGP37695.1"/>
    <property type="molecule type" value="Genomic_DNA"/>
</dbReference>
<dbReference type="InterPro" id="IPR008767">
    <property type="entry name" value="Phage_SPP1_head-tail_adaptor"/>
</dbReference>
<dbReference type="Proteomes" id="UP000284547">
    <property type="component" value="Unassembled WGS sequence"/>
</dbReference>
<organism evidence="1 2">
    <name type="scientific">Pseudotabrizicola alkalilacus</name>
    <dbReference type="NCBI Taxonomy" id="2305252"/>
    <lineage>
        <taxon>Bacteria</taxon>
        <taxon>Pseudomonadati</taxon>
        <taxon>Pseudomonadota</taxon>
        <taxon>Alphaproteobacteria</taxon>
        <taxon>Rhodobacterales</taxon>
        <taxon>Paracoccaceae</taxon>
        <taxon>Pseudotabrizicola</taxon>
    </lineage>
</organism>
<dbReference type="Gene3D" id="2.40.10.270">
    <property type="entry name" value="Bacteriophage SPP1 head-tail adaptor protein"/>
    <property type="match status" value="1"/>
</dbReference>
<protein>
    <submittedName>
        <fullName evidence="1">Head-tail adaptor protein</fullName>
    </submittedName>
</protein>
<comment type="caution">
    <text evidence="1">The sequence shown here is derived from an EMBL/GenBank/DDBJ whole genome shotgun (WGS) entry which is preliminary data.</text>
</comment>
<reference evidence="1 2" key="1">
    <citation type="submission" date="2018-08" db="EMBL/GenBank/DDBJ databases">
        <title>Flavobacterium tibetense sp. nov., isolated from a wetland YonghuCo on Tibetan Plateau.</title>
        <authorList>
            <person name="Phurbu D."/>
            <person name="Lu H."/>
            <person name="Xing P."/>
        </authorList>
    </citation>
    <scope>NUCLEOTIDE SEQUENCE [LARGE SCALE GENOMIC DNA]</scope>
    <source>
        <strain evidence="1 2">DJC</strain>
    </source>
</reference>
<evidence type="ECO:0000313" key="1">
    <source>
        <dbReference type="EMBL" id="RGP37695.1"/>
    </source>
</evidence>
<name>A0A411Z3S4_9RHOB</name>